<dbReference type="InterPro" id="IPR022448">
    <property type="entry name" value="Quinoprotein_dehydrogenase"/>
</dbReference>
<keyword evidence="6" id="KW-1185">Reference proteome</keyword>
<evidence type="ECO:0000313" key="6">
    <source>
        <dbReference type="Proteomes" id="UP000437862"/>
    </source>
</evidence>
<dbReference type="EMBL" id="CP046904">
    <property type="protein sequence ID" value="QGZ41989.1"/>
    <property type="molecule type" value="Genomic_DNA"/>
</dbReference>
<reference evidence="4" key="2">
    <citation type="submission" date="2019-07" db="EMBL/GenBank/DDBJ databases">
        <authorList>
            <person name="Whitman W."/>
            <person name="Huntemann M."/>
            <person name="Clum A."/>
            <person name="Pillay M."/>
            <person name="Palaniappan K."/>
            <person name="Varghese N."/>
            <person name="Mikhailova N."/>
            <person name="Stamatis D."/>
            <person name="Reddy T."/>
            <person name="Daum C."/>
            <person name="Shapiro N."/>
            <person name="Ivanova N."/>
            <person name="Kyrpides N."/>
            <person name="Woyke T."/>
        </authorList>
    </citation>
    <scope>NUCLEOTIDE SEQUENCE</scope>
    <source>
        <strain evidence="4">CGMCC 1.10685</strain>
    </source>
</reference>
<dbReference type="AlphaFoldDB" id="A0A562PIW8"/>
<evidence type="ECO:0000256" key="1">
    <source>
        <dbReference type="SAM" id="SignalP"/>
    </source>
</evidence>
<sequence>MNAAPRRAFAAALLCTVLAVPAGAAEPEGTGRPVLRVCQDPNNLPFSRRDLAGFENRIAALFAEELGWDIAYTWFPQRMGFVRNTLRAKEPGTDRYKCDLITGVATGFDLGIVTQPYYRSTYAMAYLRGHGLDGVHSLDDLLALPAEQRARLKLGVFGGSPVADWLLAHDMMQQVVSYQRQSGDAEQYPGQIVENDLAAGKIDVAFVWGPIAGYFAERAPEHRIAAVPLASPPGSRFDFAIAMAVRFGDKELKQRIDALIARNRDRIAAILGEYGVPLLDEEGHVIEAAQAH</sequence>
<gene>
    <name evidence="3" type="ORF">GO485_25015</name>
    <name evidence="4" type="ORF">IP92_04351</name>
</gene>
<feature type="chain" id="PRO_5044617751" evidence="1">
    <location>
        <begin position="25"/>
        <end position="292"/>
    </location>
</feature>
<dbReference type="Proteomes" id="UP000437862">
    <property type="component" value="Chromosome"/>
</dbReference>
<organism evidence="4 5">
    <name type="scientific">Pseudoduganella flava</name>
    <dbReference type="NCBI Taxonomy" id="871742"/>
    <lineage>
        <taxon>Bacteria</taxon>
        <taxon>Pseudomonadati</taxon>
        <taxon>Pseudomonadota</taxon>
        <taxon>Betaproteobacteria</taxon>
        <taxon>Burkholderiales</taxon>
        <taxon>Oxalobacteraceae</taxon>
        <taxon>Telluria group</taxon>
        <taxon>Pseudoduganella</taxon>
    </lineage>
</organism>
<evidence type="ECO:0000313" key="3">
    <source>
        <dbReference type="EMBL" id="QGZ41989.1"/>
    </source>
</evidence>
<reference evidence="3 6" key="3">
    <citation type="submission" date="2019-12" db="EMBL/GenBank/DDBJ databases">
        <title>Draft Genome Sequences of Six Type Strains of the Genus Massilia.</title>
        <authorList>
            <person name="Miess H."/>
            <person name="Frediansyah A."/>
            <person name="Goeker M."/>
            <person name="Gross H."/>
        </authorList>
    </citation>
    <scope>NUCLEOTIDE SEQUENCE [LARGE SCALE GENOMIC DNA]</scope>
    <source>
        <strain evidence="3 6">DSM 26639</strain>
    </source>
</reference>
<evidence type="ECO:0000259" key="2">
    <source>
        <dbReference type="SMART" id="SM00062"/>
    </source>
</evidence>
<dbReference type="SUPFAM" id="SSF53850">
    <property type="entry name" value="Periplasmic binding protein-like II"/>
    <property type="match status" value="1"/>
</dbReference>
<dbReference type="NCBIfam" id="TIGR03871">
    <property type="entry name" value="ABC_peri_MoxJ_2"/>
    <property type="match status" value="1"/>
</dbReference>
<reference evidence="4 5" key="1">
    <citation type="journal article" date="2015" name="Stand. Genomic Sci.">
        <title>Genomic Encyclopedia of Bacterial and Archaeal Type Strains, Phase III: the genomes of soil and plant-associated and newly described type strains.</title>
        <authorList>
            <person name="Whitman W.B."/>
            <person name="Woyke T."/>
            <person name="Klenk H.P."/>
            <person name="Zhou Y."/>
            <person name="Lilburn T.G."/>
            <person name="Beck B.J."/>
            <person name="De Vos P."/>
            <person name="Vandamme P."/>
            <person name="Eisen J.A."/>
            <person name="Garrity G."/>
            <person name="Hugenholtz P."/>
            <person name="Kyrpides N.C."/>
        </authorList>
    </citation>
    <scope>NUCLEOTIDE SEQUENCE [LARGE SCALE GENOMIC DNA]</scope>
    <source>
        <strain evidence="4 5">CGMCC 1.10685</strain>
    </source>
</reference>
<dbReference type="Proteomes" id="UP000315112">
    <property type="component" value="Unassembled WGS sequence"/>
</dbReference>
<accession>A0A562PIW8</accession>
<feature type="signal peptide" evidence="1">
    <location>
        <begin position="1"/>
        <end position="24"/>
    </location>
</feature>
<dbReference type="OrthoDB" id="176845at2"/>
<name>A0A562PIW8_9BURK</name>
<dbReference type="RefSeq" id="WP_145879061.1">
    <property type="nucleotide sequence ID" value="NZ_CP046904.1"/>
</dbReference>
<dbReference type="InterPro" id="IPR001638">
    <property type="entry name" value="Solute-binding_3/MltF_N"/>
</dbReference>
<proteinExistence type="predicted"/>
<keyword evidence="1" id="KW-0732">Signal</keyword>
<protein>
    <submittedName>
        <fullName evidence="4">Amino acid ABC transporter substrate-binding protein (PAAT family)</fullName>
    </submittedName>
    <submittedName>
        <fullName evidence="3">Quinoprotein dehydrogenase-associated putative ABC transporter substrate-binding protein</fullName>
    </submittedName>
</protein>
<feature type="domain" description="Solute-binding protein family 3/N-terminal" evidence="2">
    <location>
        <begin position="34"/>
        <end position="277"/>
    </location>
</feature>
<evidence type="ECO:0000313" key="5">
    <source>
        <dbReference type="Proteomes" id="UP000315112"/>
    </source>
</evidence>
<dbReference type="EMBL" id="VLKW01000009">
    <property type="protein sequence ID" value="TWI44401.1"/>
    <property type="molecule type" value="Genomic_DNA"/>
</dbReference>
<dbReference type="SMART" id="SM00062">
    <property type="entry name" value="PBPb"/>
    <property type="match status" value="1"/>
</dbReference>
<dbReference type="Gene3D" id="3.40.190.10">
    <property type="entry name" value="Periplasmic binding protein-like II"/>
    <property type="match status" value="2"/>
</dbReference>
<evidence type="ECO:0000313" key="4">
    <source>
        <dbReference type="EMBL" id="TWI44401.1"/>
    </source>
</evidence>